<gene>
    <name evidence="2" type="ORF">SMAX5B_016891</name>
</gene>
<organism evidence="2 3">
    <name type="scientific">Scophthalmus maximus</name>
    <name type="common">Turbot</name>
    <name type="synonym">Psetta maxima</name>
    <dbReference type="NCBI Taxonomy" id="52904"/>
    <lineage>
        <taxon>Eukaryota</taxon>
        <taxon>Metazoa</taxon>
        <taxon>Chordata</taxon>
        <taxon>Craniata</taxon>
        <taxon>Vertebrata</taxon>
        <taxon>Euteleostomi</taxon>
        <taxon>Actinopterygii</taxon>
        <taxon>Neopterygii</taxon>
        <taxon>Teleostei</taxon>
        <taxon>Neoteleostei</taxon>
        <taxon>Acanthomorphata</taxon>
        <taxon>Carangaria</taxon>
        <taxon>Pleuronectiformes</taxon>
        <taxon>Pleuronectoidei</taxon>
        <taxon>Scophthalmidae</taxon>
        <taxon>Scophthalmus</taxon>
    </lineage>
</organism>
<accession>A0A2U9CC79</accession>
<feature type="region of interest" description="Disordered" evidence="1">
    <location>
        <begin position="45"/>
        <end position="98"/>
    </location>
</feature>
<evidence type="ECO:0000313" key="2">
    <source>
        <dbReference type="EMBL" id="AWP14177.1"/>
    </source>
</evidence>
<sequence>MSGKQVKFQIRTEYFSYSFSLYGRTVHVTMYVDLMLTVLESRSAADLTSEQHKTSEEHPCAAEDRGDEDDVSHSRLLEQGSGPGERSADLISGGSQEKDAIEQMFPKVGVKTTGIPLERQTHLEQ</sequence>
<evidence type="ECO:0000256" key="1">
    <source>
        <dbReference type="SAM" id="MobiDB-lite"/>
    </source>
</evidence>
<dbReference type="AlphaFoldDB" id="A0A2U9CC79"/>
<name>A0A2U9CC79_SCOMX</name>
<dbReference type="Proteomes" id="UP000246464">
    <property type="component" value="Chromosome 15"/>
</dbReference>
<reference evidence="2 3" key="1">
    <citation type="submission" date="2017-12" db="EMBL/GenBank/DDBJ databases">
        <title>Integrating genomic resources of turbot (Scophthalmus maximus) in depth evaluation of genetic and physical mapping variation across individuals.</title>
        <authorList>
            <person name="Martinez P."/>
        </authorList>
    </citation>
    <scope>NUCLEOTIDE SEQUENCE [LARGE SCALE GENOMIC DNA]</scope>
</reference>
<evidence type="ECO:0000313" key="3">
    <source>
        <dbReference type="Proteomes" id="UP000246464"/>
    </source>
</evidence>
<protein>
    <submittedName>
        <fullName evidence="2">Uncharacterized protein</fullName>
    </submittedName>
</protein>
<feature type="compositionally biased region" description="Basic and acidic residues" evidence="1">
    <location>
        <begin position="49"/>
        <end position="64"/>
    </location>
</feature>
<proteinExistence type="predicted"/>
<keyword evidence="3" id="KW-1185">Reference proteome</keyword>
<dbReference type="EMBL" id="CP026257">
    <property type="protein sequence ID" value="AWP14177.1"/>
    <property type="molecule type" value="Genomic_DNA"/>
</dbReference>